<reference evidence="1 2" key="1">
    <citation type="submission" date="2017-11" db="EMBL/GenBank/DDBJ databases">
        <title>The complete genome sequence and comparative genome analysis of Yersinia enterocolitica strain LC20.</title>
        <authorList>
            <person name="Shi G."/>
            <person name="Su M."/>
            <person name="Liang J."/>
            <person name="Gu W."/>
            <person name="Xiao Y."/>
            <person name="Zhang Z."/>
            <person name="Qiu H."/>
            <person name="Duan R."/>
            <person name="Zhang Z."/>
            <person name="Li Y."/>
            <person name="Zhang X."/>
            <person name="Ling Y."/>
            <person name="Song L."/>
            <person name="Chen M."/>
            <person name="Zhao Y."/>
            <person name="Wu J."/>
            <person name="Jing H."/>
            <person name="Xiao J."/>
            <person name="Wang X."/>
        </authorList>
    </citation>
    <scope>NUCLEOTIDE SEQUENCE [LARGE SCALE GENOMIC DNA]</scope>
    <source>
        <strain evidence="1 2">LC20</strain>
    </source>
</reference>
<evidence type="ECO:0000313" key="2">
    <source>
        <dbReference type="Proteomes" id="UP000230961"/>
    </source>
</evidence>
<dbReference type="KEGG" id="yel:LC20_01734"/>
<sequence>MNRFDIIFDMHYSHHLELMHATLMGRIDKLLSILLLVLGGSAFAQFGSLFIFGAAVALVSAFQFVCQPGNESGRSLEHARKYLQLITIEPTLTDEELFKRFIEAQSLDNLPWGTLKNAAYKRAAIKLNLIDETPPLTFIERCVARMAGDLPRSPIKNDRSSIHPESRP</sequence>
<organism evidence="1 2">
    <name type="scientific">Yersinia enterocolitica LC20</name>
    <dbReference type="NCBI Taxonomy" id="1443113"/>
    <lineage>
        <taxon>Bacteria</taxon>
        <taxon>Pseudomonadati</taxon>
        <taxon>Pseudomonadota</taxon>
        <taxon>Gammaproteobacteria</taxon>
        <taxon>Enterobacterales</taxon>
        <taxon>Yersiniaceae</taxon>
        <taxon>Yersinia</taxon>
    </lineage>
</organism>
<dbReference type="Proteomes" id="UP000230961">
    <property type="component" value="Chromosome"/>
</dbReference>
<accession>A0A7U4GE82</accession>
<dbReference type="EMBL" id="CP007448">
    <property type="protein sequence ID" value="AHM72987.1"/>
    <property type="molecule type" value="Genomic_DNA"/>
</dbReference>
<proteinExistence type="predicted"/>
<gene>
    <name evidence="1" type="ORF">LC20_01734</name>
</gene>
<name>A0A7U4GE82_YEREN</name>
<protein>
    <submittedName>
        <fullName evidence="1">Uncharacterized protein</fullName>
    </submittedName>
</protein>
<evidence type="ECO:0000313" key="1">
    <source>
        <dbReference type="EMBL" id="AHM72987.1"/>
    </source>
</evidence>
<dbReference type="AlphaFoldDB" id="A0A7U4GE82"/>